<evidence type="ECO:0000259" key="1">
    <source>
        <dbReference type="Pfam" id="PF09995"/>
    </source>
</evidence>
<organism evidence="2 3">
    <name type="scientific">Nocardioides kongjuensis</name>
    <dbReference type="NCBI Taxonomy" id="349522"/>
    <lineage>
        <taxon>Bacteria</taxon>
        <taxon>Bacillati</taxon>
        <taxon>Actinomycetota</taxon>
        <taxon>Actinomycetes</taxon>
        <taxon>Propionibacteriales</taxon>
        <taxon>Nocardioidaceae</taxon>
        <taxon>Nocardioides</taxon>
    </lineage>
</organism>
<dbReference type="InterPro" id="IPR018713">
    <property type="entry name" value="MPAB/Lcp_cat_dom"/>
</dbReference>
<dbReference type="RefSeq" id="WP_218865773.1">
    <property type="nucleotide sequence ID" value="NZ_BAABEF010000001.1"/>
</dbReference>
<dbReference type="AlphaFoldDB" id="A0A852RK49"/>
<accession>A0A852RK49</accession>
<dbReference type="EMBL" id="JACCBF010000001">
    <property type="protein sequence ID" value="NYD31455.1"/>
    <property type="molecule type" value="Genomic_DNA"/>
</dbReference>
<comment type="caution">
    <text evidence="2">The sequence shown here is derived from an EMBL/GenBank/DDBJ whole genome shotgun (WGS) entry which is preliminary data.</text>
</comment>
<proteinExistence type="predicted"/>
<feature type="domain" description="ER-bound oxygenase mpaB/mpaB'/Rubber oxygenase catalytic" evidence="1">
    <location>
        <begin position="20"/>
        <end position="247"/>
    </location>
</feature>
<dbReference type="Pfam" id="PF09995">
    <property type="entry name" value="MPAB_Lcp_cat"/>
    <property type="match status" value="1"/>
</dbReference>
<protein>
    <submittedName>
        <fullName evidence="2">Uncharacterized protein (DUF2236 family)</fullName>
    </submittedName>
</protein>
<sequence length="308" mass="34705">MLRTAPTTLLGTVSSLGATSGVANVIQQLALPPVGEGVSESRVVSGSPRRYPMKRARTTGQYLALAVAGNDEDRAVMRAAIAEVHRHVRSGEHSPVAYNANAADLQLWVAACLFRFFVDQHVLLYGDLDRPALDTLVEQARPLATGVNVRAERWPADWAAFEDYWASMLPRLAISPEVRRDFESLADLGFLGEAWGLPGRILSRVLGPAYHFMTRGNLPPYFRELMGWQWTAADQRRFDRALTALRWADRLGNRVVLRTVYRLYVADFRLRRRLGLEVLGRLRVSDLMVRDGGGRRRIARERQVDRSR</sequence>
<dbReference type="PANTHER" id="PTHR36151">
    <property type="entry name" value="BLR2777 PROTEIN"/>
    <property type="match status" value="1"/>
</dbReference>
<evidence type="ECO:0000313" key="2">
    <source>
        <dbReference type="EMBL" id="NYD31455.1"/>
    </source>
</evidence>
<dbReference type="Proteomes" id="UP000582231">
    <property type="component" value="Unassembled WGS sequence"/>
</dbReference>
<dbReference type="GO" id="GO:0016491">
    <property type="term" value="F:oxidoreductase activity"/>
    <property type="evidence" value="ECO:0007669"/>
    <property type="project" value="InterPro"/>
</dbReference>
<gene>
    <name evidence="2" type="ORF">BJ958_003001</name>
</gene>
<keyword evidence="3" id="KW-1185">Reference proteome</keyword>
<reference evidence="2 3" key="1">
    <citation type="submission" date="2020-07" db="EMBL/GenBank/DDBJ databases">
        <title>Sequencing the genomes of 1000 actinobacteria strains.</title>
        <authorList>
            <person name="Klenk H.-P."/>
        </authorList>
    </citation>
    <scope>NUCLEOTIDE SEQUENCE [LARGE SCALE GENOMIC DNA]</scope>
    <source>
        <strain evidence="2 3">DSM 19082</strain>
    </source>
</reference>
<evidence type="ECO:0000313" key="3">
    <source>
        <dbReference type="Proteomes" id="UP000582231"/>
    </source>
</evidence>
<name>A0A852RK49_9ACTN</name>
<dbReference type="PANTHER" id="PTHR36151:SF3">
    <property type="entry name" value="ER-BOUND OXYGENASE MPAB_MPAB'_RUBBER OXYGENASE CATALYTIC DOMAIN-CONTAINING PROTEIN"/>
    <property type="match status" value="1"/>
</dbReference>